<keyword evidence="1" id="KW-0175">Coiled coil</keyword>
<name>A0ABP7EFH0_9ACTN</name>
<proteinExistence type="predicted"/>
<accession>A0ABP7EFH0</accession>
<sequence length="169" mass="18489">MKRGESAVSRLAAVILRAQESGHRTPMGIAVAVESAQMVMSPEVAAELEELRTRVADVEAERAKLIRWRAEDGKQAAKSRALLSERTRELVEMEADRNRWKARVAELEGSALERARAGLDRLAADLRAAATDPEPEHAHTTVMARGEMDEPLGYYICGICGKPAGGEVR</sequence>
<feature type="coiled-coil region" evidence="1">
    <location>
        <begin position="41"/>
        <end position="110"/>
    </location>
</feature>
<keyword evidence="3" id="KW-1185">Reference proteome</keyword>
<gene>
    <name evidence="2" type="ORF">GCM10023082_14250</name>
</gene>
<evidence type="ECO:0000256" key="1">
    <source>
        <dbReference type="SAM" id="Coils"/>
    </source>
</evidence>
<evidence type="ECO:0000313" key="2">
    <source>
        <dbReference type="EMBL" id="GAA3717837.1"/>
    </source>
</evidence>
<dbReference type="EMBL" id="BAABEP010000006">
    <property type="protein sequence ID" value="GAA3717837.1"/>
    <property type="molecule type" value="Genomic_DNA"/>
</dbReference>
<protein>
    <submittedName>
        <fullName evidence="2">Uncharacterized protein</fullName>
    </submittedName>
</protein>
<dbReference type="Proteomes" id="UP001499884">
    <property type="component" value="Unassembled WGS sequence"/>
</dbReference>
<evidence type="ECO:0000313" key="3">
    <source>
        <dbReference type="Proteomes" id="UP001499884"/>
    </source>
</evidence>
<reference evidence="3" key="1">
    <citation type="journal article" date="2019" name="Int. J. Syst. Evol. Microbiol.">
        <title>The Global Catalogue of Microorganisms (GCM) 10K type strain sequencing project: providing services to taxonomists for standard genome sequencing and annotation.</title>
        <authorList>
            <consortium name="The Broad Institute Genomics Platform"/>
            <consortium name="The Broad Institute Genome Sequencing Center for Infectious Disease"/>
            <person name="Wu L."/>
            <person name="Ma J."/>
        </authorList>
    </citation>
    <scope>NUCLEOTIDE SEQUENCE [LARGE SCALE GENOMIC DNA]</scope>
    <source>
        <strain evidence="3">JCM 30846</strain>
    </source>
</reference>
<comment type="caution">
    <text evidence="2">The sequence shown here is derived from an EMBL/GenBank/DDBJ whole genome shotgun (WGS) entry which is preliminary data.</text>
</comment>
<organism evidence="2 3">
    <name type="scientific">Streptomyces tremellae</name>
    <dbReference type="NCBI Taxonomy" id="1124239"/>
    <lineage>
        <taxon>Bacteria</taxon>
        <taxon>Bacillati</taxon>
        <taxon>Actinomycetota</taxon>
        <taxon>Actinomycetes</taxon>
        <taxon>Kitasatosporales</taxon>
        <taxon>Streptomycetaceae</taxon>
        <taxon>Streptomyces</taxon>
    </lineage>
</organism>